<dbReference type="Pfam" id="PF01762">
    <property type="entry name" value="Galactosyl_T"/>
    <property type="match status" value="1"/>
</dbReference>
<organism evidence="12 13">
    <name type="scientific">Tigriopus californicus</name>
    <name type="common">Marine copepod</name>
    <dbReference type="NCBI Taxonomy" id="6832"/>
    <lineage>
        <taxon>Eukaryota</taxon>
        <taxon>Metazoa</taxon>
        <taxon>Ecdysozoa</taxon>
        <taxon>Arthropoda</taxon>
        <taxon>Crustacea</taxon>
        <taxon>Multicrustacea</taxon>
        <taxon>Hexanauplia</taxon>
        <taxon>Copepoda</taxon>
        <taxon>Harpacticoida</taxon>
        <taxon>Harpacticidae</taxon>
        <taxon>Tigriopus</taxon>
    </lineage>
</organism>
<comment type="similarity">
    <text evidence="2 11">Belongs to the glycosyltransferase 31 family.</text>
</comment>
<evidence type="ECO:0000256" key="1">
    <source>
        <dbReference type="ARBA" id="ARBA00004323"/>
    </source>
</evidence>
<keyword evidence="7 11" id="KW-1133">Transmembrane helix</keyword>
<accession>A0A553P7L9</accession>
<evidence type="ECO:0000256" key="7">
    <source>
        <dbReference type="ARBA" id="ARBA00022989"/>
    </source>
</evidence>
<dbReference type="GO" id="GO:0016758">
    <property type="term" value="F:hexosyltransferase activity"/>
    <property type="evidence" value="ECO:0007669"/>
    <property type="project" value="InterPro"/>
</dbReference>
<dbReference type="Gene3D" id="3.90.550.50">
    <property type="match status" value="1"/>
</dbReference>
<evidence type="ECO:0000313" key="13">
    <source>
        <dbReference type="Proteomes" id="UP000318571"/>
    </source>
</evidence>
<dbReference type="AlphaFoldDB" id="A0A553P7L9"/>
<dbReference type="FunFam" id="3.90.550.50:FF:000001">
    <property type="entry name" value="Hexosyltransferase"/>
    <property type="match status" value="1"/>
</dbReference>
<keyword evidence="10" id="KW-0325">Glycoprotein</keyword>
<dbReference type="GO" id="GO:0006493">
    <property type="term" value="P:protein O-linked glycosylation"/>
    <property type="evidence" value="ECO:0007669"/>
    <property type="project" value="TreeGrafter"/>
</dbReference>
<feature type="transmembrane region" description="Helical" evidence="11">
    <location>
        <begin position="20"/>
        <end position="41"/>
    </location>
</feature>
<dbReference type="EC" id="2.4.1.-" evidence="11"/>
<dbReference type="OrthoDB" id="6356054at2759"/>
<keyword evidence="4" id="KW-0808">Transferase</keyword>
<evidence type="ECO:0000256" key="9">
    <source>
        <dbReference type="ARBA" id="ARBA00023136"/>
    </source>
</evidence>
<evidence type="ECO:0000256" key="4">
    <source>
        <dbReference type="ARBA" id="ARBA00022679"/>
    </source>
</evidence>
<keyword evidence="13" id="KW-1185">Reference proteome</keyword>
<evidence type="ECO:0000256" key="10">
    <source>
        <dbReference type="ARBA" id="ARBA00023180"/>
    </source>
</evidence>
<evidence type="ECO:0000313" key="12">
    <source>
        <dbReference type="EMBL" id="TRY73684.1"/>
    </source>
</evidence>
<evidence type="ECO:0000256" key="11">
    <source>
        <dbReference type="RuleBase" id="RU363063"/>
    </source>
</evidence>
<evidence type="ECO:0000256" key="3">
    <source>
        <dbReference type="ARBA" id="ARBA00022676"/>
    </source>
</evidence>
<name>A0A553P7L9_TIGCA</name>
<protein>
    <recommendedName>
        <fullName evidence="11">Hexosyltransferase</fullName>
        <ecNumber evidence="11">2.4.1.-</ecNumber>
    </recommendedName>
</protein>
<keyword evidence="8 11" id="KW-0333">Golgi apparatus</keyword>
<comment type="subcellular location">
    <subcellularLocation>
        <location evidence="1 11">Golgi apparatus membrane</location>
        <topology evidence="1 11">Single-pass type II membrane protein</topology>
    </subcellularLocation>
</comment>
<evidence type="ECO:0000256" key="2">
    <source>
        <dbReference type="ARBA" id="ARBA00008661"/>
    </source>
</evidence>
<keyword evidence="9 11" id="KW-0472">Membrane</keyword>
<keyword evidence="5 11" id="KW-0812">Transmembrane</keyword>
<keyword evidence="6 11" id="KW-0735">Signal-anchor</keyword>
<evidence type="ECO:0000256" key="6">
    <source>
        <dbReference type="ARBA" id="ARBA00022968"/>
    </source>
</evidence>
<keyword evidence="3 11" id="KW-0328">Glycosyltransferase</keyword>
<dbReference type="InterPro" id="IPR002659">
    <property type="entry name" value="Glyco_trans_31"/>
</dbReference>
<sequence length="390" mass="45622">MLRRNRFGFRMRRRSFSNRLLQVLVVLSVLILFVYFLLYALRLGNDSLGPDYSWLKTRNMSHFILPDEDTTLLEPRVNHCSPTEKLRLVMFIHSVPGHFQARRVIRKTWLKEMLGYPGVKGFFILGQAESEKEQTDVVKEHGLHDDIVQHNFIDTYVNLTLKTTFMLKWLTSNDCHHSKFVMKLDEDSFINPAKMWDSLEHALLHTATAKSLINYLPPTAATTTKSKQDLFIAESVDYLLLGHVFQTVPIRDPTNRWYLPSRFYPLNIFPKFLSGTGYVFSNSISQMLYQCALKSPFINLEDVFLTGLCATTQMGFKFTHHPGFWPSKPSIGPNYVCYYKTYPLVHPLMPDEMEEMWVKIKDDHNCETFYFAFVQYATSFVDLFRNLFRL</sequence>
<dbReference type="EMBL" id="VCGU01000007">
    <property type="protein sequence ID" value="TRY73684.1"/>
    <property type="molecule type" value="Genomic_DNA"/>
</dbReference>
<dbReference type="GO" id="GO:0000139">
    <property type="term" value="C:Golgi membrane"/>
    <property type="evidence" value="ECO:0007669"/>
    <property type="project" value="UniProtKB-SubCell"/>
</dbReference>
<dbReference type="STRING" id="6832.A0A553P7L9"/>
<gene>
    <name evidence="12" type="ORF">TCAL_11684</name>
</gene>
<dbReference type="OMA" id="EMEEMWV"/>
<dbReference type="PANTHER" id="PTHR11214">
    <property type="entry name" value="BETA-1,3-N-ACETYLGLUCOSAMINYLTRANSFERASE"/>
    <property type="match status" value="1"/>
</dbReference>
<evidence type="ECO:0000256" key="5">
    <source>
        <dbReference type="ARBA" id="ARBA00022692"/>
    </source>
</evidence>
<proteinExistence type="inferred from homology"/>
<evidence type="ECO:0000256" key="8">
    <source>
        <dbReference type="ARBA" id="ARBA00023034"/>
    </source>
</evidence>
<dbReference type="Proteomes" id="UP000318571">
    <property type="component" value="Chromosome 3"/>
</dbReference>
<reference evidence="12 13" key="1">
    <citation type="journal article" date="2018" name="Nat. Ecol. Evol.">
        <title>Genomic signatures of mitonuclear coevolution across populations of Tigriopus californicus.</title>
        <authorList>
            <person name="Barreto F.S."/>
            <person name="Watson E.T."/>
            <person name="Lima T.G."/>
            <person name="Willett C.S."/>
            <person name="Edmands S."/>
            <person name="Li W."/>
            <person name="Burton R.S."/>
        </authorList>
    </citation>
    <scope>NUCLEOTIDE SEQUENCE [LARGE SCALE GENOMIC DNA]</scope>
    <source>
        <strain evidence="12 13">San Diego</strain>
    </source>
</reference>
<dbReference type="PANTHER" id="PTHR11214:SF314">
    <property type="entry name" value="HEXOSYLTRANSFERASE"/>
    <property type="match status" value="1"/>
</dbReference>
<comment type="caution">
    <text evidence="12">The sequence shown here is derived from an EMBL/GenBank/DDBJ whole genome shotgun (WGS) entry which is preliminary data.</text>
</comment>